<comment type="caution">
    <text evidence="10">The sequence shown here is derived from an EMBL/GenBank/DDBJ whole genome shotgun (WGS) entry which is preliminary data.</text>
</comment>
<evidence type="ECO:0000256" key="7">
    <source>
        <dbReference type="ARBA" id="ARBA00023239"/>
    </source>
</evidence>
<proteinExistence type="inferred from homology"/>
<gene>
    <name evidence="10" type="ORF">ACFQ2F_15180</name>
</gene>
<evidence type="ECO:0000256" key="9">
    <source>
        <dbReference type="SAM" id="MobiDB-lite"/>
    </source>
</evidence>
<evidence type="ECO:0000256" key="4">
    <source>
        <dbReference type="ARBA" id="ARBA00022801"/>
    </source>
</evidence>
<evidence type="ECO:0000313" key="10">
    <source>
        <dbReference type="EMBL" id="MFD0988441.1"/>
    </source>
</evidence>
<dbReference type="InterPro" id="IPR036590">
    <property type="entry name" value="SRAP-like"/>
</dbReference>
<keyword evidence="7" id="KW-0456">Lyase</keyword>
<evidence type="ECO:0000256" key="3">
    <source>
        <dbReference type="ARBA" id="ARBA00022763"/>
    </source>
</evidence>
<dbReference type="PANTHER" id="PTHR13604">
    <property type="entry name" value="DC12-RELATED"/>
    <property type="match status" value="1"/>
</dbReference>
<keyword evidence="11" id="KW-1185">Reference proteome</keyword>
<dbReference type="RefSeq" id="WP_379091516.1">
    <property type="nucleotide sequence ID" value="NZ_JBHTJO010000002.1"/>
</dbReference>
<dbReference type="Proteomes" id="UP001597102">
    <property type="component" value="Unassembled WGS sequence"/>
</dbReference>
<evidence type="ECO:0000256" key="5">
    <source>
        <dbReference type="ARBA" id="ARBA00023124"/>
    </source>
</evidence>
<evidence type="ECO:0000313" key="11">
    <source>
        <dbReference type="Proteomes" id="UP001597102"/>
    </source>
</evidence>
<evidence type="ECO:0000256" key="1">
    <source>
        <dbReference type="ARBA" id="ARBA00008136"/>
    </source>
</evidence>
<keyword evidence="6" id="KW-0238">DNA-binding</keyword>
<evidence type="ECO:0000256" key="2">
    <source>
        <dbReference type="ARBA" id="ARBA00022670"/>
    </source>
</evidence>
<dbReference type="InterPro" id="IPR003738">
    <property type="entry name" value="SRAP"/>
</dbReference>
<protein>
    <recommendedName>
        <fullName evidence="8">Abasic site processing protein</fullName>
        <ecNumber evidence="8">3.4.-.-</ecNumber>
    </recommendedName>
</protein>
<keyword evidence="3" id="KW-0227">DNA damage</keyword>
<dbReference type="SUPFAM" id="SSF143081">
    <property type="entry name" value="BB1717-like"/>
    <property type="match status" value="1"/>
</dbReference>
<keyword evidence="4 8" id="KW-0378">Hydrolase</keyword>
<dbReference type="EC" id="3.4.-.-" evidence="8"/>
<keyword evidence="5" id="KW-0190">Covalent protein-DNA linkage</keyword>
<evidence type="ECO:0000256" key="6">
    <source>
        <dbReference type="ARBA" id="ARBA00023125"/>
    </source>
</evidence>
<feature type="region of interest" description="Disordered" evidence="9">
    <location>
        <begin position="207"/>
        <end position="227"/>
    </location>
</feature>
<comment type="similarity">
    <text evidence="1 8">Belongs to the SOS response-associated peptidase family.</text>
</comment>
<organism evidence="10 11">
    <name type="scientific">Methyloligella solikamskensis</name>
    <dbReference type="NCBI Taxonomy" id="1177756"/>
    <lineage>
        <taxon>Bacteria</taxon>
        <taxon>Pseudomonadati</taxon>
        <taxon>Pseudomonadota</taxon>
        <taxon>Alphaproteobacteria</taxon>
        <taxon>Hyphomicrobiales</taxon>
        <taxon>Hyphomicrobiaceae</taxon>
        <taxon>Methyloligella</taxon>
    </lineage>
</organism>
<accession>A0ABW3JDV8</accession>
<name>A0ABW3JDV8_9HYPH</name>
<evidence type="ECO:0000256" key="8">
    <source>
        <dbReference type="RuleBase" id="RU364100"/>
    </source>
</evidence>
<dbReference type="PANTHER" id="PTHR13604:SF0">
    <property type="entry name" value="ABASIC SITE PROCESSING PROTEIN HMCES"/>
    <property type="match status" value="1"/>
</dbReference>
<keyword evidence="2 8" id="KW-0645">Protease</keyword>
<dbReference type="Gene3D" id="3.90.1680.10">
    <property type="entry name" value="SOS response associated peptidase-like"/>
    <property type="match status" value="1"/>
</dbReference>
<dbReference type="GO" id="GO:0016787">
    <property type="term" value="F:hydrolase activity"/>
    <property type="evidence" value="ECO:0007669"/>
    <property type="project" value="UniProtKB-KW"/>
</dbReference>
<dbReference type="Pfam" id="PF02586">
    <property type="entry name" value="SRAP"/>
    <property type="match status" value="1"/>
</dbReference>
<sequence>MCSRYTLSAPPDAVRAFFAYREHPNFPARYNIAPTQPVPVVIRGDEGVPEFVLMRWGFIPAYVKGDERPPVLINARSETVAEKPAFRAAFKRRRCLLPADGFYEWTGAKGAKRPFLLDRPDGGLFGFAGIWECWQDRKNGGEIDTVAILTCGPNKVVSRLHDRMPVILQPEQFEAWLGGEETEAENAKALMAPAPDDFLQATEMDPKINNSKLDEPGIQQPVQPALL</sequence>
<reference evidence="11" key="1">
    <citation type="journal article" date="2019" name="Int. J. Syst. Evol. Microbiol.">
        <title>The Global Catalogue of Microorganisms (GCM) 10K type strain sequencing project: providing services to taxonomists for standard genome sequencing and annotation.</title>
        <authorList>
            <consortium name="The Broad Institute Genomics Platform"/>
            <consortium name="The Broad Institute Genome Sequencing Center for Infectious Disease"/>
            <person name="Wu L."/>
            <person name="Ma J."/>
        </authorList>
    </citation>
    <scope>NUCLEOTIDE SEQUENCE [LARGE SCALE GENOMIC DNA]</scope>
    <source>
        <strain evidence="11">CCUG 61697</strain>
    </source>
</reference>
<dbReference type="EMBL" id="JBHTJO010000002">
    <property type="protein sequence ID" value="MFD0988441.1"/>
    <property type="molecule type" value="Genomic_DNA"/>
</dbReference>